<dbReference type="AlphaFoldDB" id="A0AB38A8F4"/>
<proteinExistence type="predicted"/>
<comment type="caution">
    <text evidence="1">The sequence shown here is derived from an EMBL/GenBank/DDBJ whole genome shotgun (WGS) entry which is preliminary data.</text>
</comment>
<accession>A0AB38A8F4</accession>
<reference evidence="1 2" key="1">
    <citation type="submission" date="2016-10" db="EMBL/GenBank/DDBJ databases">
        <authorList>
            <person name="Varghese N."/>
            <person name="Submissions S."/>
        </authorList>
    </citation>
    <scope>NUCLEOTIDE SEQUENCE [LARGE SCALE GENOMIC DNA]</scope>
    <source>
        <strain evidence="1 2">DSM 20586</strain>
    </source>
</reference>
<gene>
    <name evidence="1" type="ORF">SAMN04489746_1581</name>
</gene>
<dbReference type="Proteomes" id="UP000183687">
    <property type="component" value="Unassembled WGS sequence"/>
</dbReference>
<evidence type="ECO:0000313" key="2">
    <source>
        <dbReference type="Proteomes" id="UP000183687"/>
    </source>
</evidence>
<organism evidence="1 2">
    <name type="scientific">Atopobium minutum</name>
    <dbReference type="NCBI Taxonomy" id="1381"/>
    <lineage>
        <taxon>Bacteria</taxon>
        <taxon>Bacillati</taxon>
        <taxon>Actinomycetota</taxon>
        <taxon>Coriobacteriia</taxon>
        <taxon>Coriobacteriales</taxon>
        <taxon>Atopobiaceae</taxon>
        <taxon>Atopobium</taxon>
    </lineage>
</organism>
<sequence length="140" mass="15460">MSHRPRGAPRIKLNSVTTSSSFVNAGLGITPEGLNKTQAYIPSPLKPQILDPAHLKNTQILMQKPSLKRTVVQSFNQTYNPVYKYKSTVTAIKRAKSTFKKMRKSKRLLGYELDGVIGIVKPHDIIAGRAWIGGRGGCKT</sequence>
<evidence type="ECO:0000313" key="1">
    <source>
        <dbReference type="EMBL" id="SEC27565.1"/>
    </source>
</evidence>
<dbReference type="EMBL" id="FNSH01000002">
    <property type="protein sequence ID" value="SEC27565.1"/>
    <property type="molecule type" value="Genomic_DNA"/>
</dbReference>
<name>A0AB38A8F4_9ACTN</name>
<protein>
    <submittedName>
        <fullName evidence="1">Uncharacterized protein</fullName>
    </submittedName>
</protein>